<dbReference type="Gene3D" id="2.130.10.10">
    <property type="entry name" value="YVTN repeat-like/Quinoprotein amine dehydrogenase"/>
    <property type="match status" value="1"/>
</dbReference>
<evidence type="ECO:0000256" key="1">
    <source>
        <dbReference type="SAM" id="MobiDB-lite"/>
    </source>
</evidence>
<evidence type="ECO:0000313" key="3">
    <source>
        <dbReference type="Proteomes" id="UP000799437"/>
    </source>
</evidence>
<dbReference type="AlphaFoldDB" id="A0A6A6WEY3"/>
<feature type="compositionally biased region" description="Polar residues" evidence="1">
    <location>
        <begin position="60"/>
        <end position="77"/>
    </location>
</feature>
<dbReference type="Proteomes" id="UP000799437">
    <property type="component" value="Unassembled WGS sequence"/>
</dbReference>
<dbReference type="GeneID" id="54481105"/>
<keyword evidence="3" id="KW-1185">Reference proteome</keyword>
<protein>
    <recommendedName>
        <fullName evidence="4">Nucleoporin NUP37</fullName>
    </recommendedName>
</protein>
<accession>A0A6A6WEY3</accession>
<dbReference type="RefSeq" id="XP_033603170.1">
    <property type="nucleotide sequence ID" value="XM_033740051.1"/>
</dbReference>
<evidence type="ECO:0000313" key="2">
    <source>
        <dbReference type="EMBL" id="KAF2760719.1"/>
    </source>
</evidence>
<feature type="region of interest" description="Disordered" evidence="1">
    <location>
        <begin position="57"/>
        <end position="77"/>
    </location>
</feature>
<name>A0A6A6WEY3_9PEZI</name>
<dbReference type="SUPFAM" id="SSF82171">
    <property type="entry name" value="DPP6 N-terminal domain-like"/>
    <property type="match status" value="1"/>
</dbReference>
<sequence length="669" mass="72236">MKPTVFKKGKTALLSYELPHRVHTAQIYPKKAPNGSTIIIYGHTSGVRILWRGGRRLKQSSETSKTNQRQAKTNGTQGDAIAVENDIVDDNNRVAEARRLEAFEDAEFESDEEELDAQSPVPSIIQHVDLAIPSEVLHIAIPGLPSAGTSVTKDQVPQILHDRVVFTVASVDSSIRVISLPISPPSNARKAAAKSSKTASKWGEEMAVIHGQYGHAQIPGGVAMTWTPRHSLLGGSRSDVDMLDIDEAIAPRSARQKVEWDLIIASHSADVSGILQIFRLPLASGQGKRVLPESAPPIFPCQTRYLPSPAVCVAFSPNTFPATRHMQLLVADSKGCIKVYDPFRTPLDSKRVVRAEELLTPEQSISRLGEWVASFNTGFEVPKTGSINAPATAQRKRILDAKWATGGRSIITLLADGEWGVWDIDHTGSNASRTSATKRVDNTTFAIGGFLVAVSGSEVVAGSQKPRSSRALAPMTPNTRRTREENLFQDHSIPIGPVARGGISVASLVSASGGVPEDSVVIRYGTYVCRISNLAQFWARSASGSSGSLHGPGLSRVEGIDTRGEYINGIQQFDVPAAKARPASPRDLLVVAEHRLLILTENTNTHERGRILFAREAEHDEIIVQEEMDIDQKLLEGGQLNLDGIDNMLDGMASGATTAPTGRRVGFAT</sequence>
<gene>
    <name evidence="2" type="ORF">EJ05DRAFT_240797</name>
</gene>
<dbReference type="EMBL" id="ML996567">
    <property type="protein sequence ID" value="KAF2760719.1"/>
    <property type="molecule type" value="Genomic_DNA"/>
</dbReference>
<proteinExistence type="predicted"/>
<reference evidence="2" key="1">
    <citation type="journal article" date="2020" name="Stud. Mycol.">
        <title>101 Dothideomycetes genomes: a test case for predicting lifestyles and emergence of pathogens.</title>
        <authorList>
            <person name="Haridas S."/>
            <person name="Albert R."/>
            <person name="Binder M."/>
            <person name="Bloem J."/>
            <person name="Labutti K."/>
            <person name="Salamov A."/>
            <person name="Andreopoulos B."/>
            <person name="Baker S."/>
            <person name="Barry K."/>
            <person name="Bills G."/>
            <person name="Bluhm B."/>
            <person name="Cannon C."/>
            <person name="Castanera R."/>
            <person name="Culley D."/>
            <person name="Daum C."/>
            <person name="Ezra D."/>
            <person name="Gonzalez J."/>
            <person name="Henrissat B."/>
            <person name="Kuo A."/>
            <person name="Liang C."/>
            <person name="Lipzen A."/>
            <person name="Lutzoni F."/>
            <person name="Magnuson J."/>
            <person name="Mondo S."/>
            <person name="Nolan M."/>
            <person name="Ohm R."/>
            <person name="Pangilinan J."/>
            <person name="Park H.-J."/>
            <person name="Ramirez L."/>
            <person name="Alfaro M."/>
            <person name="Sun H."/>
            <person name="Tritt A."/>
            <person name="Yoshinaga Y."/>
            <person name="Zwiers L.-H."/>
            <person name="Turgeon B."/>
            <person name="Goodwin S."/>
            <person name="Spatafora J."/>
            <person name="Crous P."/>
            <person name="Grigoriev I."/>
        </authorList>
    </citation>
    <scope>NUCLEOTIDE SEQUENCE</scope>
    <source>
        <strain evidence="2">CBS 121739</strain>
    </source>
</reference>
<dbReference type="InterPro" id="IPR036322">
    <property type="entry name" value="WD40_repeat_dom_sf"/>
</dbReference>
<dbReference type="SUPFAM" id="SSF50978">
    <property type="entry name" value="WD40 repeat-like"/>
    <property type="match status" value="1"/>
</dbReference>
<evidence type="ECO:0008006" key="4">
    <source>
        <dbReference type="Google" id="ProtNLM"/>
    </source>
</evidence>
<dbReference type="InterPro" id="IPR015943">
    <property type="entry name" value="WD40/YVTN_repeat-like_dom_sf"/>
</dbReference>
<organism evidence="2 3">
    <name type="scientific">Pseudovirgaria hyperparasitica</name>
    <dbReference type="NCBI Taxonomy" id="470096"/>
    <lineage>
        <taxon>Eukaryota</taxon>
        <taxon>Fungi</taxon>
        <taxon>Dikarya</taxon>
        <taxon>Ascomycota</taxon>
        <taxon>Pezizomycotina</taxon>
        <taxon>Dothideomycetes</taxon>
        <taxon>Dothideomycetes incertae sedis</taxon>
        <taxon>Acrospermales</taxon>
        <taxon>Acrospermaceae</taxon>
        <taxon>Pseudovirgaria</taxon>
    </lineage>
</organism>
<dbReference type="OrthoDB" id="5323870at2759"/>